<dbReference type="RefSeq" id="WP_332287848.1">
    <property type="nucleotide sequence ID" value="NZ_JAZIBG010000009.1"/>
</dbReference>
<feature type="region of interest" description="Disordered" evidence="1">
    <location>
        <begin position="55"/>
        <end position="77"/>
    </location>
</feature>
<reference evidence="2 3" key="1">
    <citation type="submission" date="2024-02" db="EMBL/GenBank/DDBJ databases">
        <title>Genome sequence of Aquincola sp. MAHUQ-54.</title>
        <authorList>
            <person name="Huq M.A."/>
        </authorList>
    </citation>
    <scope>NUCLEOTIDE SEQUENCE [LARGE SCALE GENOMIC DNA]</scope>
    <source>
        <strain evidence="2 3">MAHUQ-54</strain>
    </source>
</reference>
<feature type="compositionally biased region" description="Polar residues" evidence="1">
    <location>
        <begin position="56"/>
        <end position="71"/>
    </location>
</feature>
<accession>A0AAW9Q0R2</accession>
<dbReference type="EMBL" id="JAZIBG010000009">
    <property type="protein sequence ID" value="MEF7612939.1"/>
    <property type="molecule type" value="Genomic_DNA"/>
</dbReference>
<proteinExistence type="predicted"/>
<gene>
    <name evidence="2" type="ORF">V4F39_03380</name>
</gene>
<evidence type="ECO:0000256" key="1">
    <source>
        <dbReference type="SAM" id="MobiDB-lite"/>
    </source>
</evidence>
<comment type="caution">
    <text evidence="2">The sequence shown here is derived from an EMBL/GenBank/DDBJ whole genome shotgun (WGS) entry which is preliminary data.</text>
</comment>
<keyword evidence="3" id="KW-1185">Reference proteome</keyword>
<evidence type="ECO:0000313" key="3">
    <source>
        <dbReference type="Proteomes" id="UP001336250"/>
    </source>
</evidence>
<protein>
    <submittedName>
        <fullName evidence="2">Uncharacterized protein</fullName>
    </submittedName>
</protein>
<name>A0AAW9Q0R2_9BURK</name>
<dbReference type="Proteomes" id="UP001336250">
    <property type="component" value="Unassembled WGS sequence"/>
</dbReference>
<evidence type="ECO:0000313" key="2">
    <source>
        <dbReference type="EMBL" id="MEF7612939.1"/>
    </source>
</evidence>
<organism evidence="2 3">
    <name type="scientific">Aquincola agrisoli</name>
    <dbReference type="NCBI Taxonomy" id="3119538"/>
    <lineage>
        <taxon>Bacteria</taxon>
        <taxon>Pseudomonadati</taxon>
        <taxon>Pseudomonadota</taxon>
        <taxon>Betaproteobacteria</taxon>
        <taxon>Burkholderiales</taxon>
        <taxon>Sphaerotilaceae</taxon>
        <taxon>Aquincola</taxon>
    </lineage>
</organism>
<dbReference type="AlphaFoldDB" id="A0AAW9Q0R2"/>
<sequence>MGQSQRIQRPAGAWFRVPHFREPTPGGYRWLHALHAGGDATINLNDRDPRPIVIDATTSPGADGRQSTVPWTINARP</sequence>